<sequence length="379" mass="40820">MQLILLKSRTLLLLIMLAAVSGRLLAQTYVGNVEFTSQSALNSWESQWKTVTGNIYITSLASDVVTSLAPLQNITSVGGAIIIAENHSLTSLNGLGRLESAGMVEISFNGALNNLGALGALKTVTGTVNIVGNESLTTLTGLATSLTIGGDLTIRNNPILSVCNATPICNYQRTHPAGTYLNVSGNAGMCYDEAFLYSACNGPLPVVLTEFDAIGEGSSVRLSWATATEINASHFDIERSTDGRVWQQAGILQAKGESLQKEAYSFSDNYPFTGENLYRLRMTDRDATYSYSRIRSVYVREAPAPAYPNPFSATLSLSSHHTGTTDNIELTDARGKVVYHSDGPAPANITTSQWQTGTYLLRITDKQGLSRQFRVVKAE</sequence>
<dbReference type="InterPro" id="IPR051648">
    <property type="entry name" value="CWI-Assembly_Regulator"/>
</dbReference>
<comment type="subcellular location">
    <subcellularLocation>
        <location evidence="1">Secreted</location>
        <location evidence="1">Cell wall</location>
    </subcellularLocation>
</comment>
<dbReference type="OrthoDB" id="943920at2"/>
<dbReference type="SUPFAM" id="SSF52058">
    <property type="entry name" value="L domain-like"/>
    <property type="match status" value="1"/>
</dbReference>
<comment type="caution">
    <text evidence="8">The sequence shown here is derived from an EMBL/GenBank/DDBJ whole genome shotgun (WGS) entry which is preliminary data.</text>
</comment>
<dbReference type="EMBL" id="PYAS01000013">
    <property type="protein sequence ID" value="PSL24633.1"/>
    <property type="molecule type" value="Genomic_DNA"/>
</dbReference>
<keyword evidence="5" id="KW-0325">Glycoprotein</keyword>
<dbReference type="Gene3D" id="2.60.40.3080">
    <property type="match status" value="1"/>
</dbReference>
<dbReference type="InterPro" id="IPR036941">
    <property type="entry name" value="Rcpt_L-dom_sf"/>
</dbReference>
<dbReference type="RefSeq" id="WP_106597979.1">
    <property type="nucleotide sequence ID" value="NZ_PYAS01000013.1"/>
</dbReference>
<dbReference type="AlphaFoldDB" id="A0A2P8FSE7"/>
<evidence type="ECO:0000256" key="2">
    <source>
        <dbReference type="ARBA" id="ARBA00022512"/>
    </source>
</evidence>
<dbReference type="PANTHER" id="PTHR31018">
    <property type="entry name" value="SPORULATION-SPECIFIC PROTEIN-RELATED"/>
    <property type="match status" value="1"/>
</dbReference>
<keyword evidence="9" id="KW-1185">Reference proteome</keyword>
<dbReference type="Proteomes" id="UP000241964">
    <property type="component" value="Unassembled WGS sequence"/>
</dbReference>
<evidence type="ECO:0000256" key="4">
    <source>
        <dbReference type="ARBA" id="ARBA00022729"/>
    </source>
</evidence>
<accession>A0A2P8FSE7</accession>
<evidence type="ECO:0000256" key="1">
    <source>
        <dbReference type="ARBA" id="ARBA00004191"/>
    </source>
</evidence>
<evidence type="ECO:0000313" key="9">
    <source>
        <dbReference type="Proteomes" id="UP000241964"/>
    </source>
</evidence>
<feature type="signal peptide" evidence="6">
    <location>
        <begin position="1"/>
        <end position="26"/>
    </location>
</feature>
<keyword evidence="3" id="KW-0964">Secreted</keyword>
<dbReference type="InterPro" id="IPR026444">
    <property type="entry name" value="Secre_tail"/>
</dbReference>
<feature type="chain" id="PRO_5015199230" evidence="6">
    <location>
        <begin position="27"/>
        <end position="379"/>
    </location>
</feature>
<evidence type="ECO:0000256" key="3">
    <source>
        <dbReference type="ARBA" id="ARBA00022525"/>
    </source>
</evidence>
<dbReference type="Gene3D" id="3.80.20.20">
    <property type="entry name" value="Receptor L-domain"/>
    <property type="match status" value="1"/>
</dbReference>
<keyword evidence="2" id="KW-0134">Cell wall</keyword>
<evidence type="ECO:0000256" key="6">
    <source>
        <dbReference type="SAM" id="SignalP"/>
    </source>
</evidence>
<evidence type="ECO:0000259" key="7">
    <source>
        <dbReference type="Pfam" id="PF18962"/>
    </source>
</evidence>
<dbReference type="Pfam" id="PF18962">
    <property type="entry name" value="Por_Secre_tail"/>
    <property type="match status" value="1"/>
</dbReference>
<evidence type="ECO:0000313" key="8">
    <source>
        <dbReference type="EMBL" id="PSL24633.1"/>
    </source>
</evidence>
<reference evidence="8 9" key="1">
    <citation type="submission" date="2018-03" db="EMBL/GenBank/DDBJ databases">
        <title>Genomic Encyclopedia of Archaeal and Bacterial Type Strains, Phase II (KMG-II): from individual species to whole genera.</title>
        <authorList>
            <person name="Goeker M."/>
        </authorList>
    </citation>
    <scope>NUCLEOTIDE SEQUENCE [LARGE SCALE GENOMIC DNA]</scope>
    <source>
        <strain evidence="8 9">DSM 29057</strain>
    </source>
</reference>
<keyword evidence="4 6" id="KW-0732">Signal</keyword>
<evidence type="ECO:0000256" key="5">
    <source>
        <dbReference type="ARBA" id="ARBA00023180"/>
    </source>
</evidence>
<dbReference type="NCBIfam" id="TIGR04183">
    <property type="entry name" value="Por_Secre_tail"/>
    <property type="match status" value="1"/>
</dbReference>
<dbReference type="PANTHER" id="PTHR31018:SF3">
    <property type="entry name" value="RECEPTOR PROTEIN-TYROSINE KINASE"/>
    <property type="match status" value="1"/>
</dbReference>
<dbReference type="GO" id="GO:0030313">
    <property type="term" value="C:cell envelope"/>
    <property type="evidence" value="ECO:0007669"/>
    <property type="project" value="UniProtKB-SubCell"/>
</dbReference>
<protein>
    <submittedName>
        <fullName evidence="8">Putative secreted protein (Por secretion system target)</fullName>
    </submittedName>
</protein>
<proteinExistence type="predicted"/>
<organism evidence="8 9">
    <name type="scientific">Dyadobacter jiangsuensis</name>
    <dbReference type="NCBI Taxonomy" id="1591085"/>
    <lineage>
        <taxon>Bacteria</taxon>
        <taxon>Pseudomonadati</taxon>
        <taxon>Bacteroidota</taxon>
        <taxon>Cytophagia</taxon>
        <taxon>Cytophagales</taxon>
        <taxon>Spirosomataceae</taxon>
        <taxon>Dyadobacter</taxon>
    </lineage>
</organism>
<name>A0A2P8FSE7_9BACT</name>
<feature type="domain" description="Secretion system C-terminal sorting" evidence="7">
    <location>
        <begin position="307"/>
        <end position="368"/>
    </location>
</feature>
<gene>
    <name evidence="8" type="ORF">CLV60_11357</name>
</gene>